<dbReference type="EnsemblBacteria" id="ABY34083">
    <property type="protein sequence ID" value="ABY34083"/>
    <property type="gene ID" value="Caur_0850"/>
</dbReference>
<name>A9WGY8_CHLAA</name>
<sequence>MKHIQTQKITVSNDADLILLRQILRQSTRTMGFSPAKQARITAAISEVLRACIAHFCTNDVSIHCEDNNHTHALVIECDTDGETYHRVANQPSVQTAYQLIDDVKVKSSPFGYHIEFRIGVA</sequence>
<dbReference type="HOGENOM" id="CLU_2022589_0_0_0"/>
<dbReference type="InParanoid" id="A9WGY8"/>
<gene>
    <name evidence="1" type="ordered locus">Caur_0850</name>
</gene>
<dbReference type="STRING" id="324602.Caur_0850"/>
<dbReference type="RefSeq" id="WP_012256739.1">
    <property type="nucleotide sequence ID" value="NC_010175.1"/>
</dbReference>
<protein>
    <recommendedName>
        <fullName evidence="3">Histidine kinase/HSP90-like ATPase domain-containing protein</fullName>
    </recommendedName>
</protein>
<keyword evidence="2" id="KW-1185">Reference proteome</keyword>
<dbReference type="EMBL" id="CP000909">
    <property type="protein sequence ID" value="ABY34083.1"/>
    <property type="molecule type" value="Genomic_DNA"/>
</dbReference>
<organism evidence="1 2">
    <name type="scientific">Chloroflexus aurantiacus (strain ATCC 29366 / DSM 635 / J-10-fl)</name>
    <dbReference type="NCBI Taxonomy" id="324602"/>
    <lineage>
        <taxon>Bacteria</taxon>
        <taxon>Bacillati</taxon>
        <taxon>Chloroflexota</taxon>
        <taxon>Chloroflexia</taxon>
        <taxon>Chloroflexales</taxon>
        <taxon>Chloroflexineae</taxon>
        <taxon>Chloroflexaceae</taxon>
        <taxon>Chloroflexus</taxon>
    </lineage>
</organism>
<reference evidence="2" key="1">
    <citation type="journal article" date="2011" name="BMC Genomics">
        <title>Complete genome sequence of the filamentous anoxygenic phototrophic bacterium Chloroflexus aurantiacus.</title>
        <authorList>
            <person name="Tang K.H."/>
            <person name="Barry K."/>
            <person name="Chertkov O."/>
            <person name="Dalin E."/>
            <person name="Han C.S."/>
            <person name="Hauser L.J."/>
            <person name="Honchak B.M."/>
            <person name="Karbach L.E."/>
            <person name="Land M.L."/>
            <person name="Lapidus A."/>
            <person name="Larimer F.W."/>
            <person name="Mikhailova N."/>
            <person name="Pitluck S."/>
            <person name="Pierson B.K."/>
            <person name="Blankenship R.E."/>
        </authorList>
    </citation>
    <scope>NUCLEOTIDE SEQUENCE [LARGE SCALE GENOMIC DNA]</scope>
    <source>
        <strain evidence="2">ATCC 29366 / DSM 635 / J-10-fl</strain>
    </source>
</reference>
<proteinExistence type="predicted"/>
<evidence type="ECO:0000313" key="1">
    <source>
        <dbReference type="EMBL" id="ABY34083.1"/>
    </source>
</evidence>
<dbReference type="Proteomes" id="UP000002008">
    <property type="component" value="Chromosome"/>
</dbReference>
<dbReference type="PATRIC" id="fig|324602.8.peg.975"/>
<accession>A9WGY8</accession>
<dbReference type="AlphaFoldDB" id="A9WGY8"/>
<evidence type="ECO:0000313" key="2">
    <source>
        <dbReference type="Proteomes" id="UP000002008"/>
    </source>
</evidence>
<evidence type="ECO:0008006" key="3">
    <source>
        <dbReference type="Google" id="ProtNLM"/>
    </source>
</evidence>
<dbReference type="KEGG" id="cau:Caur_0850"/>